<dbReference type="EMBL" id="ON529850">
    <property type="protein sequence ID" value="UTC28093.1"/>
    <property type="molecule type" value="Genomic_DNA"/>
</dbReference>
<dbReference type="Proteomes" id="UP001055634">
    <property type="component" value="Segment"/>
</dbReference>
<organism evidence="1 2">
    <name type="scientific">Brevundimonas phage vB_BpoS-Gurke</name>
    <dbReference type="NCBI Taxonomy" id="2948599"/>
    <lineage>
        <taxon>Viruses</taxon>
        <taxon>Duplodnaviria</taxon>
        <taxon>Heunggongvirae</taxon>
        <taxon>Uroviricota</taxon>
        <taxon>Caudoviricetes</taxon>
        <taxon>Jeanschmidtviridae</taxon>
        <taxon>Kikimoravirus</taxon>
        <taxon>Kikimoravirus gurke</taxon>
    </lineage>
</organism>
<accession>A0A9E7N3C5</accession>
<gene>
    <name evidence="1" type="ORF">GURKE_00610</name>
</gene>
<evidence type="ECO:0000313" key="2">
    <source>
        <dbReference type="Proteomes" id="UP001055634"/>
    </source>
</evidence>
<protein>
    <submittedName>
        <fullName evidence="1">Uncharacterized protein</fullName>
    </submittedName>
</protein>
<name>A0A9E7N3C5_9CAUD</name>
<keyword evidence="2" id="KW-1185">Reference proteome</keyword>
<sequence length="133" mass="14730">MVETIHLNMPDILKAARIAYTEGRLQAQQHAAWQGDPASYSGPCAIGAFLTTEQNAILDATALDCPYPEDIHTLAGRNLVRFPEGQLEDAATLQERHDSALVEEDAQMRKIALEDFEALLSFLEAKYEISSQQ</sequence>
<reference evidence="1" key="1">
    <citation type="submission" date="2022-04" db="EMBL/GenBank/DDBJ databases">
        <authorList>
            <person name="Friedrich I."/>
            <person name="Schneider D."/>
            <person name="Poehlein A."/>
            <person name="Hertel R."/>
            <person name="Daniel R."/>
        </authorList>
    </citation>
    <scope>NUCLEOTIDE SEQUENCE</scope>
</reference>
<proteinExistence type="predicted"/>
<evidence type="ECO:0000313" key="1">
    <source>
        <dbReference type="EMBL" id="UTC28093.1"/>
    </source>
</evidence>